<dbReference type="AlphaFoldDB" id="A0A915I6J4"/>
<accession>A0A915I6J4</accession>
<protein>
    <submittedName>
        <fullName evidence="2">Uncharacterized protein</fullName>
    </submittedName>
</protein>
<evidence type="ECO:0000313" key="1">
    <source>
        <dbReference type="Proteomes" id="UP000887565"/>
    </source>
</evidence>
<dbReference type="Proteomes" id="UP000887565">
    <property type="component" value="Unplaced"/>
</dbReference>
<reference evidence="2" key="1">
    <citation type="submission" date="2022-11" db="UniProtKB">
        <authorList>
            <consortium name="WormBaseParasite"/>
        </authorList>
    </citation>
    <scope>IDENTIFICATION</scope>
</reference>
<evidence type="ECO:0000313" key="2">
    <source>
        <dbReference type="WBParaSite" id="nRc.2.0.1.t08984-RA"/>
    </source>
</evidence>
<dbReference type="WBParaSite" id="nRc.2.0.1.t08984-RA">
    <property type="protein sequence ID" value="nRc.2.0.1.t08984-RA"/>
    <property type="gene ID" value="nRc.2.0.1.g08984"/>
</dbReference>
<sequence>MNWDNPCRAVKRPKLAEDQVDPFIDQFKRFRRPPQQFDTYYCQYVNENSDANRDEYGLNPLDDLRFEMSQKDDEI</sequence>
<proteinExistence type="predicted"/>
<organism evidence="1 2">
    <name type="scientific">Romanomermis culicivorax</name>
    <name type="common">Nematode worm</name>
    <dbReference type="NCBI Taxonomy" id="13658"/>
    <lineage>
        <taxon>Eukaryota</taxon>
        <taxon>Metazoa</taxon>
        <taxon>Ecdysozoa</taxon>
        <taxon>Nematoda</taxon>
        <taxon>Enoplea</taxon>
        <taxon>Dorylaimia</taxon>
        <taxon>Mermithida</taxon>
        <taxon>Mermithoidea</taxon>
        <taxon>Mermithidae</taxon>
        <taxon>Romanomermis</taxon>
    </lineage>
</organism>
<keyword evidence="1" id="KW-1185">Reference proteome</keyword>
<name>A0A915I6J4_ROMCU</name>